<keyword evidence="3" id="KW-1185">Reference proteome</keyword>
<dbReference type="RefSeq" id="XP_005773435.1">
    <property type="nucleotide sequence ID" value="XM_005773378.1"/>
</dbReference>
<protein>
    <submittedName>
        <fullName evidence="2">Uncharacterized protein</fullName>
    </submittedName>
</protein>
<reference evidence="3" key="1">
    <citation type="journal article" date="2013" name="Nature">
        <title>Pan genome of the phytoplankton Emiliania underpins its global distribution.</title>
        <authorList>
            <person name="Read B.A."/>
            <person name="Kegel J."/>
            <person name="Klute M.J."/>
            <person name="Kuo A."/>
            <person name="Lefebvre S.C."/>
            <person name="Maumus F."/>
            <person name="Mayer C."/>
            <person name="Miller J."/>
            <person name="Monier A."/>
            <person name="Salamov A."/>
            <person name="Young J."/>
            <person name="Aguilar M."/>
            <person name="Claverie J.M."/>
            <person name="Frickenhaus S."/>
            <person name="Gonzalez K."/>
            <person name="Herman E.K."/>
            <person name="Lin Y.C."/>
            <person name="Napier J."/>
            <person name="Ogata H."/>
            <person name="Sarno A.F."/>
            <person name="Shmutz J."/>
            <person name="Schroeder D."/>
            <person name="de Vargas C."/>
            <person name="Verret F."/>
            <person name="von Dassow P."/>
            <person name="Valentin K."/>
            <person name="Van de Peer Y."/>
            <person name="Wheeler G."/>
            <person name="Dacks J.B."/>
            <person name="Delwiche C.F."/>
            <person name="Dyhrman S.T."/>
            <person name="Glockner G."/>
            <person name="John U."/>
            <person name="Richards T."/>
            <person name="Worden A.Z."/>
            <person name="Zhang X."/>
            <person name="Grigoriev I.V."/>
            <person name="Allen A.E."/>
            <person name="Bidle K."/>
            <person name="Borodovsky M."/>
            <person name="Bowler C."/>
            <person name="Brownlee C."/>
            <person name="Cock J.M."/>
            <person name="Elias M."/>
            <person name="Gladyshev V.N."/>
            <person name="Groth M."/>
            <person name="Guda C."/>
            <person name="Hadaegh A."/>
            <person name="Iglesias-Rodriguez M.D."/>
            <person name="Jenkins J."/>
            <person name="Jones B.M."/>
            <person name="Lawson T."/>
            <person name="Leese F."/>
            <person name="Lindquist E."/>
            <person name="Lobanov A."/>
            <person name="Lomsadze A."/>
            <person name="Malik S.B."/>
            <person name="Marsh M.E."/>
            <person name="Mackinder L."/>
            <person name="Mock T."/>
            <person name="Mueller-Roeber B."/>
            <person name="Pagarete A."/>
            <person name="Parker M."/>
            <person name="Probert I."/>
            <person name="Quesneville H."/>
            <person name="Raines C."/>
            <person name="Rensing S.A."/>
            <person name="Riano-Pachon D.M."/>
            <person name="Richier S."/>
            <person name="Rokitta S."/>
            <person name="Shiraiwa Y."/>
            <person name="Soanes D.M."/>
            <person name="van der Giezen M."/>
            <person name="Wahlund T.M."/>
            <person name="Williams B."/>
            <person name="Wilson W."/>
            <person name="Wolfe G."/>
            <person name="Wurch L.L."/>
        </authorList>
    </citation>
    <scope>NUCLEOTIDE SEQUENCE</scope>
</reference>
<dbReference type="Proteomes" id="UP000013827">
    <property type="component" value="Unassembled WGS sequence"/>
</dbReference>
<evidence type="ECO:0000313" key="2">
    <source>
        <dbReference type="EnsemblProtists" id="EOD21006"/>
    </source>
</evidence>
<feature type="compositionally biased region" description="Basic and acidic residues" evidence="1">
    <location>
        <begin position="118"/>
        <end position="133"/>
    </location>
</feature>
<name>A0A0D3JBX1_EMIH1</name>
<dbReference type="PaxDb" id="2903-EOD21006"/>
<dbReference type="AlphaFoldDB" id="A0A0D3JBX1"/>
<dbReference type="GeneID" id="17266553"/>
<dbReference type="KEGG" id="ehx:EMIHUDRAFT_435787"/>
<dbReference type="EnsemblProtists" id="EOD21006">
    <property type="protein sequence ID" value="EOD21006"/>
    <property type="gene ID" value="EMIHUDRAFT_435787"/>
</dbReference>
<proteinExistence type="predicted"/>
<organism evidence="2 3">
    <name type="scientific">Emiliania huxleyi (strain CCMP1516)</name>
    <dbReference type="NCBI Taxonomy" id="280463"/>
    <lineage>
        <taxon>Eukaryota</taxon>
        <taxon>Haptista</taxon>
        <taxon>Haptophyta</taxon>
        <taxon>Prymnesiophyceae</taxon>
        <taxon>Isochrysidales</taxon>
        <taxon>Noelaerhabdaceae</taxon>
        <taxon>Emiliania</taxon>
    </lineage>
</organism>
<dbReference type="HOGENOM" id="CLU_1071965_0_0_1"/>
<reference evidence="2" key="2">
    <citation type="submission" date="2024-10" db="UniProtKB">
        <authorList>
            <consortium name="EnsemblProtists"/>
        </authorList>
    </citation>
    <scope>IDENTIFICATION</scope>
</reference>
<sequence length="260" mass="27648">MPPPAVLALLGTATDGVAPPPSASSARPTGEGLFAWLARQASVLGARLEQGIAEATLEAAEPHCKPRGAEPHAPGRRRSRVSLTGARAGADDGWRRRGAAVAGEGVRASARQQPRRRVGAEVRRDTPRYDRAARGRGGAAVGGGSRPRLPSARYRGRGAGARLAARRWRAALLAPPHGLVPMVRVRRLARARSAPRPQGAALMTACAGWLAPGGRWSRLREAKQSPCISCLCEFLSFPHFAASRSYNDRVHSLVGRRVLK</sequence>
<feature type="compositionally biased region" description="Basic and acidic residues" evidence="1">
    <location>
        <begin position="60"/>
        <end position="70"/>
    </location>
</feature>
<feature type="compositionally biased region" description="Low complexity" evidence="1">
    <location>
        <begin position="99"/>
        <end position="111"/>
    </location>
</feature>
<evidence type="ECO:0000313" key="3">
    <source>
        <dbReference type="Proteomes" id="UP000013827"/>
    </source>
</evidence>
<accession>A0A0D3JBX1</accession>
<feature type="compositionally biased region" description="Gly residues" evidence="1">
    <location>
        <begin position="135"/>
        <end position="145"/>
    </location>
</feature>
<feature type="region of interest" description="Disordered" evidence="1">
    <location>
        <begin position="58"/>
        <end position="156"/>
    </location>
</feature>
<evidence type="ECO:0000256" key="1">
    <source>
        <dbReference type="SAM" id="MobiDB-lite"/>
    </source>
</evidence>